<evidence type="ECO:0000313" key="3">
    <source>
        <dbReference type="Proteomes" id="UP000260665"/>
    </source>
</evidence>
<organism evidence="2 3">
    <name type="scientific">Rhodoferax lacus</name>
    <dbReference type="NCBI Taxonomy" id="2184758"/>
    <lineage>
        <taxon>Bacteria</taxon>
        <taxon>Pseudomonadati</taxon>
        <taxon>Pseudomonadota</taxon>
        <taxon>Betaproteobacteria</taxon>
        <taxon>Burkholderiales</taxon>
        <taxon>Comamonadaceae</taxon>
        <taxon>Rhodoferax</taxon>
    </lineage>
</organism>
<evidence type="ECO:0000313" key="2">
    <source>
        <dbReference type="EMBL" id="RFO98221.1"/>
    </source>
</evidence>
<comment type="caution">
    <text evidence="2">The sequence shown here is derived from an EMBL/GenBank/DDBJ whole genome shotgun (WGS) entry which is preliminary data.</text>
</comment>
<dbReference type="OrthoDB" id="8907945at2"/>
<evidence type="ECO:0000256" key="1">
    <source>
        <dbReference type="SAM" id="Phobius"/>
    </source>
</evidence>
<name>A0A3E1RG54_9BURK</name>
<gene>
    <name evidence="2" type="ORF">DIC66_05775</name>
</gene>
<accession>A0A3E1RG54</accession>
<reference evidence="2 3" key="1">
    <citation type="submission" date="2018-05" db="EMBL/GenBank/DDBJ databases">
        <title>Rhodoferax soyangensis sp.nov., isolated from an oligotrophic freshwater lake.</title>
        <authorList>
            <person name="Park M."/>
        </authorList>
    </citation>
    <scope>NUCLEOTIDE SEQUENCE [LARGE SCALE GENOMIC DNA]</scope>
    <source>
        <strain evidence="2 3">IMCC26218</strain>
    </source>
</reference>
<sequence length="110" mass="12561">MHSTTPHDEHWPPVGTGPWTRWWGYLTRWLIFGFAVGAFSPVVEGPEPWWQRKLYQVLVQLAFGLACAVVFTRAENALNTPRVQWKSWLIVALTWLLVQVVYATGLALLG</sequence>
<feature type="transmembrane region" description="Helical" evidence="1">
    <location>
        <begin position="86"/>
        <end position="109"/>
    </location>
</feature>
<keyword evidence="1" id="KW-0472">Membrane</keyword>
<keyword evidence="1" id="KW-0812">Transmembrane</keyword>
<proteinExistence type="predicted"/>
<protein>
    <submittedName>
        <fullName evidence="2">Uncharacterized protein</fullName>
    </submittedName>
</protein>
<dbReference type="EMBL" id="QFZK01000002">
    <property type="protein sequence ID" value="RFO98221.1"/>
    <property type="molecule type" value="Genomic_DNA"/>
</dbReference>
<keyword evidence="3" id="KW-1185">Reference proteome</keyword>
<dbReference type="RefSeq" id="WP_117174928.1">
    <property type="nucleotide sequence ID" value="NZ_QFZK01000002.1"/>
</dbReference>
<feature type="transmembrane region" description="Helical" evidence="1">
    <location>
        <begin position="22"/>
        <end position="42"/>
    </location>
</feature>
<feature type="transmembrane region" description="Helical" evidence="1">
    <location>
        <begin position="54"/>
        <end position="74"/>
    </location>
</feature>
<dbReference type="AlphaFoldDB" id="A0A3E1RG54"/>
<dbReference type="Proteomes" id="UP000260665">
    <property type="component" value="Unassembled WGS sequence"/>
</dbReference>
<keyword evidence="1" id="KW-1133">Transmembrane helix</keyword>